<protein>
    <submittedName>
        <fullName evidence="2">Uncharacterized protein</fullName>
    </submittedName>
</protein>
<evidence type="ECO:0000313" key="2">
    <source>
        <dbReference type="EMBL" id="MBB5790401.1"/>
    </source>
</evidence>
<dbReference type="AlphaFoldDB" id="A0A7W9GVG1"/>
<comment type="caution">
    <text evidence="2">The sequence shown here is derived from an EMBL/GenBank/DDBJ whole genome shotgun (WGS) entry which is preliminary data.</text>
</comment>
<proteinExistence type="predicted"/>
<keyword evidence="3" id="KW-1185">Reference proteome</keyword>
<accession>A0A7W9GVG1</accession>
<evidence type="ECO:0000256" key="1">
    <source>
        <dbReference type="SAM" id="MobiDB-lite"/>
    </source>
</evidence>
<feature type="compositionally biased region" description="Low complexity" evidence="1">
    <location>
        <begin position="71"/>
        <end position="83"/>
    </location>
</feature>
<organism evidence="2 3">
    <name type="scientific">Jiangella mangrovi</name>
    <dbReference type="NCBI Taxonomy" id="1524084"/>
    <lineage>
        <taxon>Bacteria</taxon>
        <taxon>Bacillati</taxon>
        <taxon>Actinomycetota</taxon>
        <taxon>Actinomycetes</taxon>
        <taxon>Jiangellales</taxon>
        <taxon>Jiangellaceae</taxon>
        <taxon>Jiangella</taxon>
    </lineage>
</organism>
<feature type="region of interest" description="Disordered" evidence="1">
    <location>
        <begin position="71"/>
        <end position="116"/>
    </location>
</feature>
<sequence length="164" mass="17412">MASIRSGRHPGVAQRLNPVVLADRLEPNVRVGPDLFEGSWSFFTRPLNAAGLATSIVVVAIGIRRTARAATSTAEATTRTAQRPASLAVAPCDADATTVRRGPPRPPGRARPEAASDKCKTCAAYSAIFVPGQMTSRIADPEGTDDPAVRRHTDAWSRLPCNAR</sequence>
<dbReference type="Proteomes" id="UP000542813">
    <property type="component" value="Unassembled WGS sequence"/>
</dbReference>
<evidence type="ECO:0000313" key="3">
    <source>
        <dbReference type="Proteomes" id="UP000542813"/>
    </source>
</evidence>
<reference evidence="2 3" key="1">
    <citation type="submission" date="2020-08" db="EMBL/GenBank/DDBJ databases">
        <title>Sequencing the genomes of 1000 actinobacteria strains.</title>
        <authorList>
            <person name="Klenk H.-P."/>
        </authorList>
    </citation>
    <scope>NUCLEOTIDE SEQUENCE [LARGE SCALE GENOMIC DNA]</scope>
    <source>
        <strain evidence="2 3">DSM 102122</strain>
    </source>
</reference>
<feature type="region of interest" description="Disordered" evidence="1">
    <location>
        <begin position="136"/>
        <end position="164"/>
    </location>
</feature>
<dbReference type="RefSeq" id="WP_184826426.1">
    <property type="nucleotide sequence ID" value="NZ_JACHMM010000001.1"/>
</dbReference>
<name>A0A7W9GVG1_9ACTN</name>
<dbReference type="EMBL" id="JACHMM010000001">
    <property type="protein sequence ID" value="MBB5790401.1"/>
    <property type="molecule type" value="Genomic_DNA"/>
</dbReference>
<gene>
    <name evidence="2" type="ORF">HD601_004976</name>
</gene>